<proteinExistence type="predicted"/>
<reference evidence="2" key="2">
    <citation type="submission" date="2018-04" db="EMBL/GenBank/DDBJ databases">
        <title>OnivRS2 (Oryza nivara Reference Sequence Version 2).</title>
        <authorList>
            <person name="Zhang J."/>
            <person name="Kudrna D."/>
            <person name="Lee S."/>
            <person name="Talag J."/>
            <person name="Rajasekar S."/>
            <person name="Welchert J."/>
            <person name="Hsing Y.-I."/>
            <person name="Wing R.A."/>
        </authorList>
    </citation>
    <scope>NUCLEOTIDE SEQUENCE [LARGE SCALE GENOMIC DNA]</scope>
    <source>
        <strain evidence="2">SL10</strain>
    </source>
</reference>
<dbReference type="Gramene" id="ONIVA11G05290.1">
    <property type="protein sequence ID" value="ONIVA11G05290.1"/>
    <property type="gene ID" value="ONIVA11G05290"/>
</dbReference>
<dbReference type="EnsemblPlants" id="ONIVA11G05290.1">
    <property type="protein sequence ID" value="ONIVA11G05290.1"/>
    <property type="gene ID" value="ONIVA11G05290"/>
</dbReference>
<dbReference type="Proteomes" id="UP000006591">
    <property type="component" value="Chromosome 11"/>
</dbReference>
<feature type="compositionally biased region" description="Basic and acidic residues" evidence="1">
    <location>
        <begin position="114"/>
        <end position="123"/>
    </location>
</feature>
<organism evidence="2">
    <name type="scientific">Oryza nivara</name>
    <name type="common">Indian wild rice</name>
    <name type="synonym">Oryza sativa f. spontanea</name>
    <dbReference type="NCBI Taxonomy" id="4536"/>
    <lineage>
        <taxon>Eukaryota</taxon>
        <taxon>Viridiplantae</taxon>
        <taxon>Streptophyta</taxon>
        <taxon>Embryophyta</taxon>
        <taxon>Tracheophyta</taxon>
        <taxon>Spermatophyta</taxon>
        <taxon>Magnoliopsida</taxon>
        <taxon>Liliopsida</taxon>
        <taxon>Poales</taxon>
        <taxon>Poaceae</taxon>
        <taxon>BOP clade</taxon>
        <taxon>Oryzoideae</taxon>
        <taxon>Oryzeae</taxon>
        <taxon>Oryzinae</taxon>
        <taxon>Oryza</taxon>
    </lineage>
</organism>
<reference evidence="2" key="1">
    <citation type="submission" date="2015-04" db="UniProtKB">
        <authorList>
            <consortium name="EnsemblPlants"/>
        </authorList>
    </citation>
    <scope>IDENTIFICATION</scope>
    <source>
        <strain evidence="2">SL10</strain>
    </source>
</reference>
<feature type="compositionally biased region" description="Polar residues" evidence="1">
    <location>
        <begin position="94"/>
        <end position="113"/>
    </location>
</feature>
<dbReference type="HOGENOM" id="CLU_164314_0_0_1"/>
<keyword evidence="3" id="KW-1185">Reference proteome</keyword>
<name>A0A0E0IZ18_ORYNI</name>
<accession>A0A0E0IZ18</accession>
<sequence length="123" mass="13729">MELTAATAGATRATGGFLGTSRRRPQSSRGDSAPGLRFWFAIGGVVDSRRVSSGIYISTAQMKHQCCDLNDGLEFRPKAHDWPCYYDLKVTPPQKNQHFTQKPSKTHPSQPRMTSEREHPPKD</sequence>
<feature type="region of interest" description="Disordered" evidence="1">
    <location>
        <begin position="94"/>
        <end position="123"/>
    </location>
</feature>
<dbReference type="OMA" id="QCCDLND"/>
<dbReference type="AlphaFoldDB" id="A0A0E0IZ18"/>
<evidence type="ECO:0000256" key="1">
    <source>
        <dbReference type="SAM" id="MobiDB-lite"/>
    </source>
</evidence>
<feature type="region of interest" description="Disordered" evidence="1">
    <location>
        <begin position="14"/>
        <end position="34"/>
    </location>
</feature>
<evidence type="ECO:0000313" key="2">
    <source>
        <dbReference type="EnsemblPlants" id="ONIVA11G05290.1"/>
    </source>
</evidence>
<evidence type="ECO:0000313" key="3">
    <source>
        <dbReference type="Proteomes" id="UP000006591"/>
    </source>
</evidence>
<protein>
    <submittedName>
        <fullName evidence="2">Uncharacterized protein</fullName>
    </submittedName>
</protein>